<dbReference type="EMBL" id="CP041405">
    <property type="protein sequence ID" value="QDM42294.1"/>
    <property type="molecule type" value="Genomic_DNA"/>
</dbReference>
<evidence type="ECO:0000256" key="1">
    <source>
        <dbReference type="ARBA" id="ARBA00006219"/>
    </source>
</evidence>
<feature type="domain" description="Aminoglycoside phosphotransferase" evidence="11">
    <location>
        <begin position="35"/>
        <end position="256"/>
    </location>
</feature>
<evidence type="ECO:0000256" key="5">
    <source>
        <dbReference type="ARBA" id="ARBA00022840"/>
    </source>
</evidence>
<dbReference type="InterPro" id="IPR002575">
    <property type="entry name" value="Aminoglycoside_PTrfase"/>
</dbReference>
<dbReference type="Pfam" id="PF01636">
    <property type="entry name" value="APH"/>
    <property type="match status" value="1"/>
</dbReference>
<dbReference type="InterPro" id="IPR024165">
    <property type="entry name" value="Kan/Strep_kinase"/>
</dbReference>
<evidence type="ECO:0000256" key="9">
    <source>
        <dbReference type="PIRSR" id="PIRSR000706-2"/>
    </source>
</evidence>
<keyword evidence="15" id="KW-1185">Reference proteome</keyword>
<evidence type="ECO:0000313" key="15">
    <source>
        <dbReference type="Proteomes" id="UP001209276"/>
    </source>
</evidence>
<dbReference type="GO" id="GO:0046677">
    <property type="term" value="P:response to antibiotic"/>
    <property type="evidence" value="ECO:0007669"/>
    <property type="project" value="UniProtKB-KW"/>
</dbReference>
<evidence type="ECO:0000256" key="4">
    <source>
        <dbReference type="ARBA" id="ARBA00022777"/>
    </source>
</evidence>
<dbReference type="GO" id="GO:0046872">
    <property type="term" value="F:metal ion binding"/>
    <property type="evidence" value="ECO:0007669"/>
    <property type="project" value="UniProtKB-KW"/>
</dbReference>
<dbReference type="GO" id="GO:0016301">
    <property type="term" value="F:kinase activity"/>
    <property type="evidence" value="ECO:0007669"/>
    <property type="project" value="UniProtKB-KW"/>
</dbReference>
<feature type="active site" description="Proton acceptor" evidence="8">
    <location>
        <position position="189"/>
    </location>
</feature>
<dbReference type="GO" id="GO:0005524">
    <property type="term" value="F:ATP binding"/>
    <property type="evidence" value="ECO:0007669"/>
    <property type="project" value="UniProtKB-KW"/>
</dbReference>
<evidence type="ECO:0000313" key="13">
    <source>
        <dbReference type="EMBL" id="QDM42294.1"/>
    </source>
</evidence>
<organism evidence="13 14">
    <name type="scientific">Paenibacillus thiaminolyticus</name>
    <name type="common">Bacillus thiaminolyticus</name>
    <dbReference type="NCBI Taxonomy" id="49283"/>
    <lineage>
        <taxon>Bacteria</taxon>
        <taxon>Bacillati</taxon>
        <taxon>Bacillota</taxon>
        <taxon>Bacilli</taxon>
        <taxon>Bacillales</taxon>
        <taxon>Paenibacillaceae</taxon>
        <taxon>Paenibacillus</taxon>
    </lineage>
</organism>
<dbReference type="EMBL" id="JAMDMM010000014">
    <property type="protein sequence ID" value="MCY9606694.1"/>
    <property type="molecule type" value="Genomic_DNA"/>
</dbReference>
<evidence type="ECO:0000256" key="2">
    <source>
        <dbReference type="ARBA" id="ARBA00022679"/>
    </source>
</evidence>
<evidence type="ECO:0000256" key="7">
    <source>
        <dbReference type="PIRNR" id="PIRNR000706"/>
    </source>
</evidence>
<reference evidence="12 15" key="2">
    <citation type="submission" date="2022-05" db="EMBL/GenBank/DDBJ databases">
        <title>Genome Sequencing of Bee-Associated Microbes.</title>
        <authorList>
            <person name="Dunlap C."/>
        </authorList>
    </citation>
    <scope>NUCLEOTIDE SEQUENCE [LARGE SCALE GENOMIC DNA]</scope>
    <source>
        <strain evidence="12 15">NRRL B-14613</strain>
    </source>
</reference>
<evidence type="ECO:0000256" key="10">
    <source>
        <dbReference type="SAM" id="MobiDB-lite"/>
    </source>
</evidence>
<gene>
    <name evidence="13" type="ORF">FLT43_01300</name>
    <name evidence="12" type="ORF">M5W83_05915</name>
</gene>
<feature type="region of interest" description="Disordered" evidence="10">
    <location>
        <begin position="273"/>
        <end position="294"/>
    </location>
</feature>
<feature type="binding site" evidence="9">
    <location>
        <position position="194"/>
    </location>
    <ligand>
        <name>Mg(2+)</name>
        <dbReference type="ChEBI" id="CHEBI:18420"/>
    </ligand>
</feature>
<keyword evidence="4 7" id="KW-0418">Kinase</keyword>
<dbReference type="InterPro" id="IPR011009">
    <property type="entry name" value="Kinase-like_dom_sf"/>
</dbReference>
<dbReference type="PIRSF" id="PIRSF000706">
    <property type="entry name" value="Kanamycin_kin"/>
    <property type="match status" value="1"/>
</dbReference>
<dbReference type="Gene3D" id="3.90.1200.10">
    <property type="match status" value="1"/>
</dbReference>
<sequence>MSRDAIVRFAAYPEAVQAYCRGAAVTVVKDKPRSAVYRVDRADDSFYVKVTAAGEMENEARMTGHLSKLGACPDVRMYRTDAFRDYLITDRIVGADAASSEYIAEPSRLCDVFADSLSYFHRLPGTGCPCTNGLEDMVSRAEENYRNGKAEMSLLRHAGYASADAAYKDMMALYRGLSGCGDRTIIHGDYCLPNLMLHQFERSGYIDVGYGGLGDPHYDLFWALWSLQFNLGSDRYAERFIEAYGREQVDEERLRLCGLVSVFNGFRGQDYYERQDHKPNGGGERLGERRDEVF</sequence>
<dbReference type="Proteomes" id="UP001209276">
    <property type="component" value="Unassembled WGS sequence"/>
</dbReference>
<keyword evidence="6 7" id="KW-0046">Antibiotic resistance</keyword>
<dbReference type="GeneID" id="76994628"/>
<dbReference type="RefSeq" id="WP_087443696.1">
    <property type="nucleotide sequence ID" value="NZ_CABMNB010000036.1"/>
</dbReference>
<evidence type="ECO:0000313" key="14">
    <source>
        <dbReference type="Proteomes" id="UP000315377"/>
    </source>
</evidence>
<accession>A0AAP9IZH4</accession>
<name>A0AAP9IZH4_PANTH</name>
<keyword evidence="3 7" id="KW-0547">Nucleotide-binding</keyword>
<proteinExistence type="inferred from homology"/>
<keyword evidence="9" id="KW-0479">Metal-binding</keyword>
<evidence type="ECO:0000259" key="11">
    <source>
        <dbReference type="Pfam" id="PF01636"/>
    </source>
</evidence>
<dbReference type="GO" id="GO:0016773">
    <property type="term" value="F:phosphotransferase activity, alcohol group as acceptor"/>
    <property type="evidence" value="ECO:0007669"/>
    <property type="project" value="InterPro"/>
</dbReference>
<comment type="similarity">
    <text evidence="1 7">Belongs to the aminoglycoside phosphotransferase family.</text>
</comment>
<evidence type="ECO:0000313" key="12">
    <source>
        <dbReference type="EMBL" id="MCY9606694.1"/>
    </source>
</evidence>
<dbReference type="SUPFAM" id="SSF56112">
    <property type="entry name" value="Protein kinase-like (PK-like)"/>
    <property type="match status" value="1"/>
</dbReference>
<keyword evidence="5 7" id="KW-0067">ATP-binding</keyword>
<feature type="binding site" evidence="9">
    <location>
        <position position="207"/>
    </location>
    <ligand>
        <name>Mg(2+)</name>
        <dbReference type="ChEBI" id="CHEBI:18420"/>
    </ligand>
</feature>
<dbReference type="Proteomes" id="UP000315377">
    <property type="component" value="Chromosome"/>
</dbReference>
<evidence type="ECO:0000256" key="3">
    <source>
        <dbReference type="ARBA" id="ARBA00022741"/>
    </source>
</evidence>
<keyword evidence="2 7" id="KW-0808">Transferase</keyword>
<reference evidence="13 14" key="1">
    <citation type="submission" date="2019-07" db="EMBL/GenBank/DDBJ databases">
        <title>Paenibacillus thiaminolyticus NRRL B-4156.</title>
        <authorList>
            <person name="Hehnly C."/>
            <person name="Zhang L."/>
        </authorList>
    </citation>
    <scope>NUCLEOTIDE SEQUENCE [LARGE SCALE GENOMIC DNA]</scope>
    <source>
        <strain evidence="13 14">NRRL B-4156</strain>
    </source>
</reference>
<keyword evidence="9" id="KW-0460">Magnesium</keyword>
<dbReference type="AlphaFoldDB" id="A0AAP9IZH4"/>
<evidence type="ECO:0000256" key="6">
    <source>
        <dbReference type="ARBA" id="ARBA00023251"/>
    </source>
</evidence>
<dbReference type="CDD" id="cd05150">
    <property type="entry name" value="APH"/>
    <property type="match status" value="1"/>
</dbReference>
<protein>
    <submittedName>
        <fullName evidence="13">Aminoglycoside 3'-phosphotransferase</fullName>
    </submittedName>
</protein>
<evidence type="ECO:0000256" key="8">
    <source>
        <dbReference type="PIRSR" id="PIRSR000706-1"/>
    </source>
</evidence>